<reference evidence="1 2" key="1">
    <citation type="submission" date="2018-08" db="EMBL/GenBank/DDBJ databases">
        <title>Comparative genomics of wild bee and flower associated Lactobacillus reveals potential adaptation to the bee host.</title>
        <authorList>
            <person name="Vuong H.Q."/>
            <person name="Mcfrederick Q.S."/>
        </authorList>
    </citation>
    <scope>NUCLEOTIDE SEQUENCE [LARGE SCALE GENOMIC DNA]</scope>
    <source>
        <strain evidence="1 2">HV_04</strain>
    </source>
</reference>
<dbReference type="RefSeq" id="WP_181399365.1">
    <property type="nucleotide sequence ID" value="NZ_QUAM01000016.1"/>
</dbReference>
<evidence type="ECO:0000313" key="1">
    <source>
        <dbReference type="EMBL" id="TPR12160.1"/>
    </source>
</evidence>
<evidence type="ECO:0008006" key="3">
    <source>
        <dbReference type="Google" id="ProtNLM"/>
    </source>
</evidence>
<keyword evidence="2" id="KW-1185">Reference proteome</keyword>
<gene>
    <name evidence="1" type="ORF">DY048_08070</name>
</gene>
<evidence type="ECO:0000313" key="2">
    <source>
        <dbReference type="Proteomes" id="UP000767392"/>
    </source>
</evidence>
<accession>A0ABY2YRH4</accession>
<dbReference type="Proteomes" id="UP000767392">
    <property type="component" value="Unassembled WGS sequence"/>
</dbReference>
<comment type="caution">
    <text evidence="1">The sequence shown here is derived from an EMBL/GenBank/DDBJ whole genome shotgun (WGS) entry which is preliminary data.</text>
</comment>
<protein>
    <recommendedName>
        <fullName evidence="3">Adhesin</fullName>
    </recommendedName>
</protein>
<dbReference type="EMBL" id="QUAM01000016">
    <property type="protein sequence ID" value="TPR12160.1"/>
    <property type="molecule type" value="Genomic_DNA"/>
</dbReference>
<feature type="non-terminal residue" evidence="1">
    <location>
        <position position="1"/>
    </location>
</feature>
<proteinExistence type="predicted"/>
<sequence>LNPTAYNVGVAARQEITDSINNVNAVNDPNSDYHKTWTTQQQVAYQNAQKSFQAGMDGDQTEQDKINANLNIPANLLGSAAYKGMNDAAEQQDHSTSYDGLNKVAYVNAQMAYAAGLAGNSDTNFDAAKNIIAYNVGLAAKRGITDYNVGIHEDVAHLTPYNDWSTSQQQAYLNAQKAYAAGLSNNQTNADARLNSTANEVGQAAYNGAADALTGNDNNKYIGDKQVAYANAQTAYTAGLTGQAVTTQAAIN</sequence>
<organism evidence="1 2">
    <name type="scientific">Apilactobacillus timberlakei</name>
    <dbReference type="NCBI Taxonomy" id="2008380"/>
    <lineage>
        <taxon>Bacteria</taxon>
        <taxon>Bacillati</taxon>
        <taxon>Bacillota</taxon>
        <taxon>Bacilli</taxon>
        <taxon>Lactobacillales</taxon>
        <taxon>Lactobacillaceae</taxon>
        <taxon>Apilactobacillus</taxon>
    </lineage>
</organism>
<feature type="non-terminal residue" evidence="1">
    <location>
        <position position="252"/>
    </location>
</feature>
<name>A0ABY2YRH4_9LACO</name>